<dbReference type="EMBL" id="JBGEWD010000001">
    <property type="protein sequence ID" value="MEY7998806.1"/>
    <property type="molecule type" value="Genomic_DNA"/>
</dbReference>
<dbReference type="InterPro" id="IPR002826">
    <property type="entry name" value="MptE-like"/>
</dbReference>
<evidence type="ECO:0000313" key="2">
    <source>
        <dbReference type="EMBL" id="MEY7998806.1"/>
    </source>
</evidence>
<accession>A0ABV4BJ40</accession>
<feature type="domain" description="6-hydroxymethylpterin diphosphokinase MptE-like" evidence="1">
    <location>
        <begin position="197"/>
        <end position="362"/>
    </location>
</feature>
<protein>
    <submittedName>
        <fullName evidence="2">Motility associated factor glycosyltransferase family protein</fullName>
    </submittedName>
</protein>
<comment type="caution">
    <text evidence="2">The sequence shown here is derived from an EMBL/GenBank/DDBJ whole genome shotgun (WGS) entry which is preliminary data.</text>
</comment>
<gene>
    <name evidence="2" type="ORF">AB8U03_01115</name>
</gene>
<dbReference type="PANTHER" id="PTHR41786:SF1">
    <property type="entry name" value="6-HYDROXYMETHYLPTERIN DIPHOSPHOKINASE MPTE-LIKE DOMAIN-CONTAINING PROTEIN"/>
    <property type="match status" value="1"/>
</dbReference>
<name>A0ABV4BJ40_9CLOT</name>
<organism evidence="2 3">
    <name type="scientific">Clostridium moutaii</name>
    <dbReference type="NCBI Taxonomy" id="3240932"/>
    <lineage>
        <taxon>Bacteria</taxon>
        <taxon>Bacillati</taxon>
        <taxon>Bacillota</taxon>
        <taxon>Clostridia</taxon>
        <taxon>Eubacteriales</taxon>
        <taxon>Clostridiaceae</taxon>
        <taxon>Clostridium</taxon>
    </lineage>
</organism>
<keyword evidence="3" id="KW-1185">Reference proteome</keyword>
<dbReference type="RefSeq" id="WP_369702688.1">
    <property type="nucleotide sequence ID" value="NZ_JBGEWD010000001.1"/>
</dbReference>
<reference evidence="2 3" key="1">
    <citation type="submission" date="2024-08" db="EMBL/GenBank/DDBJ databases">
        <title>Clostridium lapicellarii sp. nov., and Clostridium renhuaiense sp. nov., two species isolated from the mud in a fermentation cellar used for producing sauce-flavour Chinese liquors.</title>
        <authorList>
            <person name="Yang F."/>
            <person name="Wang H."/>
            <person name="Chen L.Q."/>
            <person name="Zhou N."/>
            <person name="Lu J.J."/>
            <person name="Pu X.X."/>
            <person name="Wan B."/>
            <person name="Wang L."/>
            <person name="Liu S.J."/>
        </authorList>
    </citation>
    <scope>NUCLEOTIDE SEQUENCE [LARGE SCALE GENOMIC DNA]</scope>
    <source>
        <strain evidence="2 3">MT-5</strain>
    </source>
</reference>
<dbReference type="Pfam" id="PF01973">
    <property type="entry name" value="MptE-like"/>
    <property type="match status" value="1"/>
</dbReference>
<dbReference type="Proteomes" id="UP001564657">
    <property type="component" value="Unassembled WGS sequence"/>
</dbReference>
<proteinExistence type="predicted"/>
<evidence type="ECO:0000313" key="3">
    <source>
        <dbReference type="Proteomes" id="UP001564657"/>
    </source>
</evidence>
<dbReference type="PANTHER" id="PTHR41786">
    <property type="entry name" value="MOTILITY ACCESSORY FACTOR MAF"/>
    <property type="match status" value="1"/>
</dbReference>
<sequence length="596" mass="69045">MNCITENTVNYIHRLKSSLSYDNCRIEFSKDSKKIIRFKKGDKYIYIGSKYNVNRDINNILDKLVNINSQNLIIIFGLGAGEYIKPLLESVKDENRILIVEPSLEIIKLFLDEDYCNLLSDERIYLTHFEKGLENFLYSFIKINDLYNMTPIVYAGYDKIFSAECIEFFHCLNKVRSNLLIEFNTSLSISRSIFYSTIKNMYCISNSIPINNLKKIYEGMTAIVISAGPSLEKNIDQLKQLQKNFILISGLRNLKGLLKIGVFPDFVCILDALDINYEFIKDCINLNIPMVFHEASNYKVINSYKGPKILFLHNTKLSEFLCKKIDSLYQGGSVAHICTSFAAYIGCSTIIFIGQDLAYTDDKFHAGAASFGDEIKDYKLEEKYTLTDDIYGNKIKTDSVFNLFREKLEDFIEYNKDITFINSTEGGANIRGTQVMPLKDSGKVYGKNGKDKRILKSIMDSEENRLDGKKIKEFLLNNKKSLEYMIKKIKKDKKFIDNLYLYYNENSNININKTMDELDKLDRFIQKNCDEFILINDLLEPVILETMYRKDMIVFSEDKEIDKGKKIAKKYKILYENIEKGINFAIPLFEASIEKF</sequence>
<evidence type="ECO:0000259" key="1">
    <source>
        <dbReference type="Pfam" id="PF01973"/>
    </source>
</evidence>